<dbReference type="EMBL" id="VFNV01000001">
    <property type="protein sequence ID" value="TQK75677.1"/>
    <property type="molecule type" value="Genomic_DNA"/>
</dbReference>
<keyword evidence="2" id="KW-0813">Transport</keyword>
<evidence type="ECO:0000256" key="6">
    <source>
        <dbReference type="ARBA" id="ARBA00022989"/>
    </source>
</evidence>
<dbReference type="PANTHER" id="PTHR42982:SF8">
    <property type="entry name" value="SEC-INDEPENDENT PROTEIN TRANSLOCASE PROTEIN TATA"/>
    <property type="match status" value="1"/>
</dbReference>
<sequence>MPGLREPSHWIILIIVLVIVFGAARLPSIAKNLGQSMKVFRKEMKDLNSSDPTDQGAGKDDTGRDDHK</sequence>
<evidence type="ECO:0000256" key="10">
    <source>
        <dbReference type="SAM" id="Phobius"/>
    </source>
</evidence>
<dbReference type="PANTHER" id="PTHR42982">
    <property type="entry name" value="SEC-INDEPENDENT PROTEIN TRANSLOCASE PROTEIN TATA"/>
    <property type="match status" value="1"/>
</dbReference>
<gene>
    <name evidence="11" type="ORF">FB389_0309</name>
</gene>
<evidence type="ECO:0000313" key="11">
    <source>
        <dbReference type="EMBL" id="TQK75677.1"/>
    </source>
</evidence>
<feature type="region of interest" description="Disordered" evidence="9">
    <location>
        <begin position="44"/>
        <end position="68"/>
    </location>
</feature>
<evidence type="ECO:0000256" key="1">
    <source>
        <dbReference type="ARBA" id="ARBA00004162"/>
    </source>
</evidence>
<evidence type="ECO:0000256" key="9">
    <source>
        <dbReference type="SAM" id="MobiDB-lite"/>
    </source>
</evidence>
<name>A0A542SN55_9MICO</name>
<proteinExistence type="predicted"/>
<evidence type="ECO:0000256" key="4">
    <source>
        <dbReference type="ARBA" id="ARBA00022692"/>
    </source>
</evidence>
<protein>
    <submittedName>
        <fullName evidence="11">Sec-independent protein translocase protein TatA</fullName>
    </submittedName>
</protein>
<keyword evidence="5" id="KW-0653">Protein transport</keyword>
<evidence type="ECO:0000256" key="2">
    <source>
        <dbReference type="ARBA" id="ARBA00022448"/>
    </source>
</evidence>
<dbReference type="GO" id="GO:0005886">
    <property type="term" value="C:plasma membrane"/>
    <property type="evidence" value="ECO:0007669"/>
    <property type="project" value="UniProtKB-SubCell"/>
</dbReference>
<dbReference type="AlphaFoldDB" id="A0A542SN55"/>
<feature type="compositionally biased region" description="Basic and acidic residues" evidence="9">
    <location>
        <begin position="57"/>
        <end position="68"/>
    </location>
</feature>
<dbReference type="InterPro" id="IPR006312">
    <property type="entry name" value="TatA/E"/>
</dbReference>
<dbReference type="RefSeq" id="WP_142111052.1">
    <property type="nucleotide sequence ID" value="NZ_BAAATB010000003.1"/>
</dbReference>
<keyword evidence="4 10" id="KW-0812">Transmembrane</keyword>
<evidence type="ECO:0000256" key="7">
    <source>
        <dbReference type="ARBA" id="ARBA00023010"/>
    </source>
</evidence>
<dbReference type="OrthoDB" id="5245163at2"/>
<dbReference type="Proteomes" id="UP000316181">
    <property type="component" value="Unassembled WGS sequence"/>
</dbReference>
<dbReference type="GO" id="GO:0043953">
    <property type="term" value="P:protein transport by the Tat complex"/>
    <property type="evidence" value="ECO:0007669"/>
    <property type="project" value="InterPro"/>
</dbReference>
<keyword evidence="12" id="KW-1185">Reference proteome</keyword>
<comment type="caution">
    <text evidence="11">The sequence shown here is derived from an EMBL/GenBank/DDBJ whole genome shotgun (WGS) entry which is preliminary data.</text>
</comment>
<dbReference type="Gene3D" id="1.20.5.3310">
    <property type="match status" value="1"/>
</dbReference>
<dbReference type="InterPro" id="IPR003369">
    <property type="entry name" value="TatA/B/E"/>
</dbReference>
<keyword evidence="7" id="KW-0811">Translocation</keyword>
<evidence type="ECO:0000313" key="12">
    <source>
        <dbReference type="Proteomes" id="UP000316181"/>
    </source>
</evidence>
<keyword evidence="8 10" id="KW-0472">Membrane</keyword>
<feature type="transmembrane region" description="Helical" evidence="10">
    <location>
        <begin position="12"/>
        <end position="34"/>
    </location>
</feature>
<evidence type="ECO:0000256" key="8">
    <source>
        <dbReference type="ARBA" id="ARBA00023136"/>
    </source>
</evidence>
<organism evidence="11 12">
    <name type="scientific">Rarobacter incanus</name>
    <dbReference type="NCBI Taxonomy" id="153494"/>
    <lineage>
        <taxon>Bacteria</taxon>
        <taxon>Bacillati</taxon>
        <taxon>Actinomycetota</taxon>
        <taxon>Actinomycetes</taxon>
        <taxon>Micrococcales</taxon>
        <taxon>Rarobacteraceae</taxon>
        <taxon>Rarobacter</taxon>
    </lineage>
</organism>
<accession>A0A542SN55</accession>
<reference evidence="11 12" key="1">
    <citation type="submission" date="2019-06" db="EMBL/GenBank/DDBJ databases">
        <title>Sequencing the genomes of 1000 actinobacteria strains.</title>
        <authorList>
            <person name="Klenk H.-P."/>
        </authorList>
    </citation>
    <scope>NUCLEOTIDE SEQUENCE [LARGE SCALE GENOMIC DNA]</scope>
    <source>
        <strain evidence="11 12">DSM 10596</strain>
    </source>
</reference>
<keyword evidence="3" id="KW-1003">Cell membrane</keyword>
<evidence type="ECO:0000256" key="3">
    <source>
        <dbReference type="ARBA" id="ARBA00022475"/>
    </source>
</evidence>
<keyword evidence="6 10" id="KW-1133">Transmembrane helix</keyword>
<comment type="subcellular location">
    <subcellularLocation>
        <location evidence="1">Cell membrane</location>
        <topology evidence="1">Single-pass membrane protein</topology>
    </subcellularLocation>
</comment>
<dbReference type="Pfam" id="PF02416">
    <property type="entry name" value="TatA_B_E"/>
    <property type="match status" value="1"/>
</dbReference>
<evidence type="ECO:0000256" key="5">
    <source>
        <dbReference type="ARBA" id="ARBA00022927"/>
    </source>
</evidence>
<dbReference type="NCBIfam" id="TIGR01411">
    <property type="entry name" value="tatAE"/>
    <property type="match status" value="1"/>
</dbReference>